<feature type="transmembrane region" description="Helical" evidence="7">
    <location>
        <begin position="106"/>
        <end position="123"/>
    </location>
</feature>
<dbReference type="AlphaFoldDB" id="A0A6A5YN94"/>
<feature type="domain" description="Rhodopsin" evidence="8">
    <location>
        <begin position="167"/>
        <end position="245"/>
    </location>
</feature>
<proteinExistence type="inferred from homology"/>
<dbReference type="InterPro" id="IPR052337">
    <property type="entry name" value="SAT4-like"/>
</dbReference>
<dbReference type="PANTHER" id="PTHR33048">
    <property type="entry name" value="PTH11-LIKE INTEGRAL MEMBRANE PROTEIN (AFU_ORTHOLOGUE AFUA_5G11245)"/>
    <property type="match status" value="1"/>
</dbReference>
<feature type="non-terminal residue" evidence="9">
    <location>
        <position position="1"/>
    </location>
</feature>
<feature type="transmembrane region" description="Helical" evidence="7">
    <location>
        <begin position="227"/>
        <end position="247"/>
    </location>
</feature>
<dbReference type="Pfam" id="PF20684">
    <property type="entry name" value="Fung_rhodopsin"/>
    <property type="match status" value="1"/>
</dbReference>
<evidence type="ECO:0000313" key="10">
    <source>
        <dbReference type="Proteomes" id="UP000799770"/>
    </source>
</evidence>
<feature type="transmembrane region" description="Helical" evidence="7">
    <location>
        <begin position="47"/>
        <end position="67"/>
    </location>
</feature>
<evidence type="ECO:0000256" key="3">
    <source>
        <dbReference type="ARBA" id="ARBA00022989"/>
    </source>
</evidence>
<dbReference type="PANTHER" id="PTHR33048:SF92">
    <property type="entry name" value="INTEGRAL MEMBRANE PROTEIN"/>
    <property type="match status" value="1"/>
</dbReference>
<dbReference type="OrthoDB" id="444631at2759"/>
<dbReference type="InterPro" id="IPR049326">
    <property type="entry name" value="Rhodopsin_dom_fungi"/>
</dbReference>
<keyword evidence="4 7" id="KW-0472">Membrane</keyword>
<dbReference type="GO" id="GO:0016020">
    <property type="term" value="C:membrane"/>
    <property type="evidence" value="ECO:0007669"/>
    <property type="project" value="UniProtKB-SubCell"/>
</dbReference>
<reference evidence="9" key="1">
    <citation type="journal article" date="2020" name="Stud. Mycol.">
        <title>101 Dothideomycetes genomes: a test case for predicting lifestyles and emergence of pathogens.</title>
        <authorList>
            <person name="Haridas S."/>
            <person name="Albert R."/>
            <person name="Binder M."/>
            <person name="Bloem J."/>
            <person name="Labutti K."/>
            <person name="Salamov A."/>
            <person name="Andreopoulos B."/>
            <person name="Baker S."/>
            <person name="Barry K."/>
            <person name="Bills G."/>
            <person name="Bluhm B."/>
            <person name="Cannon C."/>
            <person name="Castanera R."/>
            <person name="Culley D."/>
            <person name="Daum C."/>
            <person name="Ezra D."/>
            <person name="Gonzalez J."/>
            <person name="Henrissat B."/>
            <person name="Kuo A."/>
            <person name="Liang C."/>
            <person name="Lipzen A."/>
            <person name="Lutzoni F."/>
            <person name="Magnuson J."/>
            <person name="Mondo S."/>
            <person name="Nolan M."/>
            <person name="Ohm R."/>
            <person name="Pangilinan J."/>
            <person name="Park H.-J."/>
            <person name="Ramirez L."/>
            <person name="Alfaro M."/>
            <person name="Sun H."/>
            <person name="Tritt A."/>
            <person name="Yoshinaga Y."/>
            <person name="Zwiers L.-H."/>
            <person name="Turgeon B."/>
            <person name="Goodwin S."/>
            <person name="Spatafora J."/>
            <person name="Crous P."/>
            <person name="Grigoriev I."/>
        </authorList>
    </citation>
    <scope>NUCLEOTIDE SEQUENCE</scope>
    <source>
        <strain evidence="9">CBS 627.86</strain>
    </source>
</reference>
<keyword evidence="2 7" id="KW-0812">Transmembrane</keyword>
<feature type="transmembrane region" description="Helical" evidence="7">
    <location>
        <begin position="135"/>
        <end position="158"/>
    </location>
</feature>
<evidence type="ECO:0000256" key="4">
    <source>
        <dbReference type="ARBA" id="ARBA00023136"/>
    </source>
</evidence>
<evidence type="ECO:0000256" key="2">
    <source>
        <dbReference type="ARBA" id="ARBA00022692"/>
    </source>
</evidence>
<accession>A0A6A5YN94</accession>
<evidence type="ECO:0000256" key="1">
    <source>
        <dbReference type="ARBA" id="ARBA00004141"/>
    </source>
</evidence>
<comment type="similarity">
    <text evidence="5">Belongs to the SAT4 family.</text>
</comment>
<feature type="transmembrane region" description="Helical" evidence="7">
    <location>
        <begin position="12"/>
        <end position="35"/>
    </location>
</feature>
<evidence type="ECO:0000259" key="8">
    <source>
        <dbReference type="Pfam" id="PF20684"/>
    </source>
</evidence>
<dbReference type="EMBL" id="ML977349">
    <property type="protein sequence ID" value="KAF2108184.1"/>
    <property type="molecule type" value="Genomic_DNA"/>
</dbReference>
<keyword evidence="10" id="KW-1185">Reference proteome</keyword>
<sequence>PEDSAGLIHKHAFIISTSCLYGLAILPVLARFAILIHMRRRVGLDDIFVIVALGFVTVSIAVVHTKLLDLDYLLEAMTRMTPGVMVPADLVERVYQNHDWEIVSEIMLWCSAISTKFSFLFFFRKLIWSLRTWRIWWWIVLAFTIITWAYGIAIYFMLCPYYHDPRILLSIPIAIVWKIRVPLPKKIALASSLGLTFFVIVITLIRITNMRYNGQIDVIWPMYWQVIGAEVGVFMAAAITFRSLFVASDISVHARRHEAGKVPELFFNESFRRRFERRVTVESSGDLESSMTGSRLPQEPELPQTWTENECHEST</sequence>
<feature type="transmembrane region" description="Helical" evidence="7">
    <location>
        <begin position="187"/>
        <end position="207"/>
    </location>
</feature>
<gene>
    <name evidence="9" type="ORF">BDV96DRAFT_672288</name>
</gene>
<evidence type="ECO:0000256" key="7">
    <source>
        <dbReference type="SAM" id="Phobius"/>
    </source>
</evidence>
<feature type="region of interest" description="Disordered" evidence="6">
    <location>
        <begin position="284"/>
        <end position="315"/>
    </location>
</feature>
<evidence type="ECO:0000256" key="5">
    <source>
        <dbReference type="ARBA" id="ARBA00038359"/>
    </source>
</evidence>
<dbReference type="Proteomes" id="UP000799770">
    <property type="component" value="Unassembled WGS sequence"/>
</dbReference>
<name>A0A6A5YN94_9PLEO</name>
<protein>
    <recommendedName>
        <fullName evidence="8">Rhodopsin domain-containing protein</fullName>
    </recommendedName>
</protein>
<organism evidence="9 10">
    <name type="scientific">Lophiotrema nucula</name>
    <dbReference type="NCBI Taxonomy" id="690887"/>
    <lineage>
        <taxon>Eukaryota</taxon>
        <taxon>Fungi</taxon>
        <taxon>Dikarya</taxon>
        <taxon>Ascomycota</taxon>
        <taxon>Pezizomycotina</taxon>
        <taxon>Dothideomycetes</taxon>
        <taxon>Pleosporomycetidae</taxon>
        <taxon>Pleosporales</taxon>
        <taxon>Lophiotremataceae</taxon>
        <taxon>Lophiotrema</taxon>
    </lineage>
</organism>
<comment type="subcellular location">
    <subcellularLocation>
        <location evidence="1">Membrane</location>
        <topology evidence="1">Multi-pass membrane protein</topology>
    </subcellularLocation>
</comment>
<keyword evidence="3 7" id="KW-1133">Transmembrane helix</keyword>
<evidence type="ECO:0000256" key="6">
    <source>
        <dbReference type="SAM" id="MobiDB-lite"/>
    </source>
</evidence>
<feature type="compositionally biased region" description="Polar residues" evidence="6">
    <location>
        <begin position="284"/>
        <end position="295"/>
    </location>
</feature>
<evidence type="ECO:0000313" key="9">
    <source>
        <dbReference type="EMBL" id="KAF2108184.1"/>
    </source>
</evidence>